<dbReference type="InterPro" id="IPR035979">
    <property type="entry name" value="RBD_domain_sf"/>
</dbReference>
<protein>
    <submittedName>
        <fullName evidence="4">RNA recognition motif domain-containing protein</fullName>
    </submittedName>
</protein>
<dbReference type="SMART" id="SM00360">
    <property type="entry name" value="RRM"/>
    <property type="match status" value="5"/>
</dbReference>
<dbReference type="Gene3D" id="3.30.70.330">
    <property type="match status" value="5"/>
</dbReference>
<gene>
    <name evidence="4" type="ORF">DdX_10708</name>
</gene>
<dbReference type="GO" id="GO:0003729">
    <property type="term" value="F:mRNA binding"/>
    <property type="evidence" value="ECO:0007669"/>
    <property type="project" value="TreeGrafter"/>
</dbReference>
<dbReference type="PANTHER" id="PTHR48025:SF1">
    <property type="entry name" value="RRM DOMAIN-CONTAINING PROTEIN"/>
    <property type="match status" value="1"/>
</dbReference>
<dbReference type="InterPro" id="IPR012677">
    <property type="entry name" value="Nucleotide-bd_a/b_plait_sf"/>
</dbReference>
<name>A0AAD4MXD9_9BILA</name>
<feature type="domain" description="RRM" evidence="3">
    <location>
        <begin position="433"/>
        <end position="522"/>
    </location>
</feature>
<keyword evidence="5" id="KW-1185">Reference proteome</keyword>
<dbReference type="CDD" id="cd00590">
    <property type="entry name" value="RRM_SF"/>
    <property type="match status" value="1"/>
</dbReference>
<dbReference type="EMBL" id="JAKKPZ010000026">
    <property type="protein sequence ID" value="KAI1710350.1"/>
    <property type="molecule type" value="Genomic_DNA"/>
</dbReference>
<evidence type="ECO:0000256" key="1">
    <source>
        <dbReference type="ARBA" id="ARBA00022884"/>
    </source>
</evidence>
<sequence length="527" mass="60608">MLDSGRAVRLVYSYFRPMPIYFGQFSYNLRHFSALGPNCQIKSSVNHEGTRNFCTSSTVNSFSQYYSAYSKEKLLSNTNRRYWTSQFYRLQSFYNSSSGPGKFDEVRTLMVAGLSKDTTEAALRALFTKMNWDVTNCRIIRNKETGASRQFGFVELATVEEAQQALEYDHYIDRKEVTVKMLGGKEFEEKYRIFVGGLLKETSGETLCRYFSKFGDIFECHIVRREDNSSKGFGYVTYKSQDSVDRALNSQPHAIDSQIVTVRHGDSRRREFTLFIGKLSPKTTDESLREHFSKYGRLIQSEVKIDRQTGQSRGFGYVAFGSEEELNRALHCSEQPHVIDGVEVKINYLTTELDLQVDSLPRNISEETLKKSLWDYFSRYGQVQNCTFFKNSAGTTTAIISLSSKDEVSRALNSRPHRIKDKLIDTHQKGIQFVLIVNGLPKDATDEDLYETFSDFAELVHWEVKRDWKNKTNRSLGYGYVSFSSAEEVDQVMERQPYSIKGIQVTVQRKLGKKEKLKKNSSILPMP</sequence>
<evidence type="ECO:0000259" key="3">
    <source>
        <dbReference type="PROSITE" id="PS50102"/>
    </source>
</evidence>
<evidence type="ECO:0000256" key="2">
    <source>
        <dbReference type="PROSITE-ProRule" id="PRU00176"/>
    </source>
</evidence>
<proteinExistence type="predicted"/>
<accession>A0AAD4MXD9</accession>
<feature type="domain" description="RRM" evidence="3">
    <location>
        <begin position="107"/>
        <end position="188"/>
    </location>
</feature>
<feature type="domain" description="RRM" evidence="3">
    <location>
        <begin position="272"/>
        <end position="351"/>
    </location>
</feature>
<dbReference type="PROSITE" id="PS50102">
    <property type="entry name" value="RRM"/>
    <property type="match status" value="4"/>
</dbReference>
<dbReference type="AlphaFoldDB" id="A0AAD4MXD9"/>
<evidence type="ECO:0000313" key="4">
    <source>
        <dbReference type="EMBL" id="KAI1710350.1"/>
    </source>
</evidence>
<evidence type="ECO:0000313" key="5">
    <source>
        <dbReference type="Proteomes" id="UP001201812"/>
    </source>
</evidence>
<dbReference type="InterPro" id="IPR000504">
    <property type="entry name" value="RRM_dom"/>
</dbReference>
<feature type="domain" description="RRM" evidence="3">
    <location>
        <begin position="191"/>
        <end position="267"/>
    </location>
</feature>
<dbReference type="InterPro" id="IPR050502">
    <property type="entry name" value="Euk_RNA-bind_prot"/>
</dbReference>
<comment type="caution">
    <text evidence="4">The sequence shown here is derived from an EMBL/GenBank/DDBJ whole genome shotgun (WGS) entry which is preliminary data.</text>
</comment>
<dbReference type="Pfam" id="PF00076">
    <property type="entry name" value="RRM_1"/>
    <property type="match status" value="4"/>
</dbReference>
<organism evidence="4 5">
    <name type="scientific">Ditylenchus destructor</name>
    <dbReference type="NCBI Taxonomy" id="166010"/>
    <lineage>
        <taxon>Eukaryota</taxon>
        <taxon>Metazoa</taxon>
        <taxon>Ecdysozoa</taxon>
        <taxon>Nematoda</taxon>
        <taxon>Chromadorea</taxon>
        <taxon>Rhabditida</taxon>
        <taxon>Tylenchina</taxon>
        <taxon>Tylenchomorpha</taxon>
        <taxon>Sphaerularioidea</taxon>
        <taxon>Anguinidae</taxon>
        <taxon>Anguininae</taxon>
        <taxon>Ditylenchus</taxon>
    </lineage>
</organism>
<dbReference type="PANTHER" id="PTHR48025">
    <property type="entry name" value="OS02G0815200 PROTEIN"/>
    <property type="match status" value="1"/>
</dbReference>
<reference evidence="4" key="1">
    <citation type="submission" date="2022-01" db="EMBL/GenBank/DDBJ databases">
        <title>Genome Sequence Resource for Two Populations of Ditylenchus destructor, the Migratory Endoparasitic Phytonematode.</title>
        <authorList>
            <person name="Zhang H."/>
            <person name="Lin R."/>
            <person name="Xie B."/>
        </authorList>
    </citation>
    <scope>NUCLEOTIDE SEQUENCE</scope>
    <source>
        <strain evidence="4">BazhouSP</strain>
    </source>
</reference>
<keyword evidence="1 2" id="KW-0694">RNA-binding</keyword>
<dbReference type="Proteomes" id="UP001201812">
    <property type="component" value="Unassembled WGS sequence"/>
</dbReference>
<dbReference type="SUPFAM" id="SSF54928">
    <property type="entry name" value="RNA-binding domain, RBD"/>
    <property type="match status" value="4"/>
</dbReference>
<dbReference type="GO" id="GO:0005634">
    <property type="term" value="C:nucleus"/>
    <property type="evidence" value="ECO:0007669"/>
    <property type="project" value="TreeGrafter"/>
</dbReference>